<dbReference type="InterPro" id="IPR023393">
    <property type="entry name" value="START-like_dom_sf"/>
</dbReference>
<evidence type="ECO:0000256" key="1">
    <source>
        <dbReference type="SAM" id="MobiDB-lite"/>
    </source>
</evidence>
<protein>
    <recommendedName>
        <fullName evidence="3">Polyketide cyclase/dehydrase</fullName>
    </recommendedName>
</protein>
<organism evidence="2">
    <name type="scientific">marine sediment metagenome</name>
    <dbReference type="NCBI Taxonomy" id="412755"/>
    <lineage>
        <taxon>unclassified sequences</taxon>
        <taxon>metagenomes</taxon>
        <taxon>ecological metagenomes</taxon>
    </lineage>
</organism>
<comment type="caution">
    <text evidence="2">The sequence shown here is derived from an EMBL/GenBank/DDBJ whole genome shotgun (WGS) entry which is preliminary data.</text>
</comment>
<sequence length="154" mass="16973">MRSAWDDRKGTTMWQQTPATPECSRSRCKIIPIGIQATAEKVYDFASVPRNLPVWAPNFAKAVSATENGWVVETEEGPAAIEFAPRNGLGVLDHWGRLPDGAKFFSPMRVVPDGDASVLSFTLFRQDGWDDDRLASDAALVQVDLDQLKAHLST</sequence>
<accession>A0A0F8ZZ66</accession>
<dbReference type="Gene3D" id="3.30.530.20">
    <property type="match status" value="1"/>
</dbReference>
<feature type="region of interest" description="Disordered" evidence="1">
    <location>
        <begin position="1"/>
        <end position="21"/>
    </location>
</feature>
<name>A0A0F8ZZ66_9ZZZZ</name>
<feature type="compositionally biased region" description="Basic and acidic residues" evidence="1">
    <location>
        <begin position="1"/>
        <end position="10"/>
    </location>
</feature>
<gene>
    <name evidence="2" type="ORF">LCGC14_2911310</name>
</gene>
<dbReference type="AlphaFoldDB" id="A0A0F8ZZ66"/>
<evidence type="ECO:0008006" key="3">
    <source>
        <dbReference type="Google" id="ProtNLM"/>
    </source>
</evidence>
<dbReference type="EMBL" id="LAZR01057612">
    <property type="protein sequence ID" value="KKK71699.1"/>
    <property type="molecule type" value="Genomic_DNA"/>
</dbReference>
<dbReference type="SUPFAM" id="SSF55961">
    <property type="entry name" value="Bet v1-like"/>
    <property type="match status" value="1"/>
</dbReference>
<evidence type="ECO:0000313" key="2">
    <source>
        <dbReference type="EMBL" id="KKK71699.1"/>
    </source>
</evidence>
<reference evidence="2" key="1">
    <citation type="journal article" date="2015" name="Nature">
        <title>Complex archaea that bridge the gap between prokaryotes and eukaryotes.</title>
        <authorList>
            <person name="Spang A."/>
            <person name="Saw J.H."/>
            <person name="Jorgensen S.L."/>
            <person name="Zaremba-Niedzwiedzka K."/>
            <person name="Martijn J."/>
            <person name="Lind A.E."/>
            <person name="van Eijk R."/>
            <person name="Schleper C."/>
            <person name="Guy L."/>
            <person name="Ettema T.J."/>
        </authorList>
    </citation>
    <scope>NUCLEOTIDE SEQUENCE</scope>
</reference>
<proteinExistence type="predicted"/>